<evidence type="ECO:0000256" key="2">
    <source>
        <dbReference type="ARBA" id="ARBA00022679"/>
    </source>
</evidence>
<dbReference type="STRING" id="88036.D8SEL6"/>
<evidence type="ECO:0000313" key="6">
    <source>
        <dbReference type="Proteomes" id="UP000001514"/>
    </source>
</evidence>
<dbReference type="HOGENOM" id="CLU_082022_2_0_1"/>
<dbReference type="EMBL" id="GL377615">
    <property type="protein sequence ID" value="EFJ17222.1"/>
    <property type="molecule type" value="Genomic_DNA"/>
</dbReference>
<dbReference type="PANTHER" id="PTHR14614">
    <property type="entry name" value="HEPATOCELLULAR CARCINOMA-ASSOCIATED ANTIGEN"/>
    <property type="match status" value="1"/>
</dbReference>
<dbReference type="GO" id="GO:0008276">
    <property type="term" value="F:protein methyltransferase activity"/>
    <property type="evidence" value="ECO:0000318"/>
    <property type="project" value="GO_Central"/>
</dbReference>
<dbReference type="AlphaFoldDB" id="D8SEL6"/>
<reference evidence="5 6" key="1">
    <citation type="journal article" date="2011" name="Science">
        <title>The Selaginella genome identifies genetic changes associated with the evolution of vascular plants.</title>
        <authorList>
            <person name="Banks J.A."/>
            <person name="Nishiyama T."/>
            <person name="Hasebe M."/>
            <person name="Bowman J.L."/>
            <person name="Gribskov M."/>
            <person name="dePamphilis C."/>
            <person name="Albert V.A."/>
            <person name="Aono N."/>
            <person name="Aoyama T."/>
            <person name="Ambrose B.A."/>
            <person name="Ashton N.W."/>
            <person name="Axtell M.J."/>
            <person name="Barker E."/>
            <person name="Barker M.S."/>
            <person name="Bennetzen J.L."/>
            <person name="Bonawitz N.D."/>
            <person name="Chapple C."/>
            <person name="Cheng C."/>
            <person name="Correa L.G."/>
            <person name="Dacre M."/>
            <person name="DeBarry J."/>
            <person name="Dreyer I."/>
            <person name="Elias M."/>
            <person name="Engstrom E.M."/>
            <person name="Estelle M."/>
            <person name="Feng L."/>
            <person name="Finet C."/>
            <person name="Floyd S.K."/>
            <person name="Frommer W.B."/>
            <person name="Fujita T."/>
            <person name="Gramzow L."/>
            <person name="Gutensohn M."/>
            <person name="Harholt J."/>
            <person name="Hattori M."/>
            <person name="Heyl A."/>
            <person name="Hirai T."/>
            <person name="Hiwatashi Y."/>
            <person name="Ishikawa M."/>
            <person name="Iwata M."/>
            <person name="Karol K.G."/>
            <person name="Koehler B."/>
            <person name="Kolukisaoglu U."/>
            <person name="Kubo M."/>
            <person name="Kurata T."/>
            <person name="Lalonde S."/>
            <person name="Li K."/>
            <person name="Li Y."/>
            <person name="Litt A."/>
            <person name="Lyons E."/>
            <person name="Manning G."/>
            <person name="Maruyama T."/>
            <person name="Michael T.P."/>
            <person name="Mikami K."/>
            <person name="Miyazaki S."/>
            <person name="Morinaga S."/>
            <person name="Murata T."/>
            <person name="Mueller-Roeber B."/>
            <person name="Nelson D.R."/>
            <person name="Obara M."/>
            <person name="Oguri Y."/>
            <person name="Olmstead R.G."/>
            <person name="Onodera N."/>
            <person name="Petersen B.L."/>
            <person name="Pils B."/>
            <person name="Prigge M."/>
            <person name="Rensing S.A."/>
            <person name="Riano-Pachon D.M."/>
            <person name="Roberts A.W."/>
            <person name="Sato Y."/>
            <person name="Scheller H.V."/>
            <person name="Schulz B."/>
            <person name="Schulz C."/>
            <person name="Shakirov E.V."/>
            <person name="Shibagaki N."/>
            <person name="Shinohara N."/>
            <person name="Shippen D.E."/>
            <person name="Soerensen I."/>
            <person name="Sotooka R."/>
            <person name="Sugimoto N."/>
            <person name="Sugita M."/>
            <person name="Sumikawa N."/>
            <person name="Tanurdzic M."/>
            <person name="Theissen G."/>
            <person name="Ulvskov P."/>
            <person name="Wakazuki S."/>
            <person name="Weng J.K."/>
            <person name="Willats W.W."/>
            <person name="Wipf D."/>
            <person name="Wolf P.G."/>
            <person name="Yang L."/>
            <person name="Zimmer A.D."/>
            <person name="Zhu Q."/>
            <person name="Mitros T."/>
            <person name="Hellsten U."/>
            <person name="Loque D."/>
            <person name="Otillar R."/>
            <person name="Salamov A."/>
            <person name="Schmutz J."/>
            <person name="Shapiro H."/>
            <person name="Lindquist E."/>
            <person name="Lucas S."/>
            <person name="Rokhsar D."/>
            <person name="Grigoriev I.V."/>
        </authorList>
    </citation>
    <scope>NUCLEOTIDE SEQUENCE [LARGE SCALE GENOMIC DNA]</scope>
</reference>
<dbReference type="OrthoDB" id="407325at2759"/>
<protein>
    <recommendedName>
        <fullName evidence="7">Methyltransferase-like protein 23</fullName>
    </recommendedName>
</protein>
<dbReference type="eggNOG" id="KOG2793">
    <property type="taxonomic scope" value="Eukaryota"/>
</dbReference>
<dbReference type="Gene3D" id="3.40.50.150">
    <property type="entry name" value="Vaccinia Virus protein VP39"/>
    <property type="match status" value="1"/>
</dbReference>
<evidence type="ECO:0000313" key="5">
    <source>
        <dbReference type="EMBL" id="EFJ17222.1"/>
    </source>
</evidence>
<dbReference type="KEGG" id="smo:SELMODRAFT_115222"/>
<dbReference type="InterPro" id="IPR029063">
    <property type="entry name" value="SAM-dependent_MTases_sf"/>
</dbReference>
<evidence type="ECO:0000256" key="4">
    <source>
        <dbReference type="ARBA" id="ARBA00043988"/>
    </source>
</evidence>
<dbReference type="GO" id="GO:0005737">
    <property type="term" value="C:cytoplasm"/>
    <property type="evidence" value="ECO:0000318"/>
    <property type="project" value="GO_Central"/>
</dbReference>
<dbReference type="Gramene" id="EFJ17222">
    <property type="protein sequence ID" value="EFJ17222"/>
    <property type="gene ID" value="SELMODRAFT_115222"/>
</dbReference>
<organism evidence="6">
    <name type="scientific">Selaginella moellendorffii</name>
    <name type="common">Spikemoss</name>
    <dbReference type="NCBI Taxonomy" id="88036"/>
    <lineage>
        <taxon>Eukaryota</taxon>
        <taxon>Viridiplantae</taxon>
        <taxon>Streptophyta</taxon>
        <taxon>Embryophyta</taxon>
        <taxon>Tracheophyta</taxon>
        <taxon>Lycopodiopsida</taxon>
        <taxon>Selaginellales</taxon>
        <taxon>Selaginellaceae</taxon>
        <taxon>Selaginella</taxon>
    </lineage>
</organism>
<keyword evidence="3" id="KW-0949">S-adenosyl-L-methionine</keyword>
<dbReference type="PANTHER" id="PTHR14614:SF164">
    <property type="entry name" value="HISTONE-ARGININE METHYLTRANSFERASE METTL23"/>
    <property type="match status" value="1"/>
</dbReference>
<dbReference type="Pfam" id="PF10294">
    <property type="entry name" value="Methyltransf_16"/>
    <property type="match status" value="1"/>
</dbReference>
<dbReference type="InterPro" id="IPR019410">
    <property type="entry name" value="Methyltransf_16"/>
</dbReference>
<dbReference type="GO" id="GO:0005634">
    <property type="term" value="C:nucleus"/>
    <property type="evidence" value="ECO:0000318"/>
    <property type="project" value="GO_Central"/>
</dbReference>
<evidence type="ECO:0008006" key="7">
    <source>
        <dbReference type="Google" id="ProtNLM"/>
    </source>
</evidence>
<accession>D8SEL6</accession>
<dbReference type="FunCoup" id="D8SEL6">
    <property type="interactions" value="2722"/>
</dbReference>
<sequence length="215" mass="24017">MRTVSEHRFDGEGGDSLAVSISEVMKEDYGLYVWPCGICLGEYVWQQRHRFAGATVIELGAGTGLPGIVAAKVGARVILTDYKLYPEVFENMRKTCDLNNVECEIQGLTWGEWDENLLAMKHPRFVLGADVLYDSKDFDDLFATVSYFLANNPDATFITSYECRSGHRSIEFLMGKWKLCCTKLVDVCDILPPLKQCAISSSILIAEIKSIRPGV</sequence>
<comment type="similarity">
    <text evidence="4">Belongs to the methyltransferase superfamily. METTL23 family.</text>
</comment>
<proteinExistence type="inferred from homology"/>
<name>D8SEL6_SELML</name>
<keyword evidence="1" id="KW-0489">Methyltransferase</keyword>
<dbReference type="Proteomes" id="UP000001514">
    <property type="component" value="Unassembled WGS sequence"/>
</dbReference>
<dbReference type="OMA" id="VIGITWG"/>
<gene>
    <name evidence="5" type="ORF">SELMODRAFT_115222</name>
</gene>
<evidence type="ECO:0000256" key="1">
    <source>
        <dbReference type="ARBA" id="ARBA00022603"/>
    </source>
</evidence>
<dbReference type="GO" id="GO:0032259">
    <property type="term" value="P:methylation"/>
    <property type="evidence" value="ECO:0007669"/>
    <property type="project" value="UniProtKB-KW"/>
</dbReference>
<evidence type="ECO:0000256" key="3">
    <source>
        <dbReference type="ARBA" id="ARBA00022691"/>
    </source>
</evidence>
<dbReference type="InParanoid" id="D8SEL6"/>
<keyword evidence="2" id="KW-0808">Transferase</keyword>
<keyword evidence="6" id="KW-1185">Reference proteome</keyword>
<dbReference type="SUPFAM" id="SSF53335">
    <property type="entry name" value="S-adenosyl-L-methionine-dependent methyltransferases"/>
    <property type="match status" value="1"/>
</dbReference>